<dbReference type="PROSITE" id="PS00028">
    <property type="entry name" value="ZINC_FINGER_C2H2_1"/>
    <property type="match status" value="1"/>
</dbReference>
<reference evidence="3 4" key="1">
    <citation type="submission" date="2023-01" db="EMBL/GenBank/DDBJ databases">
        <authorList>
            <person name="Whitehead M."/>
        </authorList>
    </citation>
    <scope>NUCLEOTIDE SEQUENCE [LARGE SCALE GENOMIC DNA]</scope>
</reference>
<dbReference type="PANTHER" id="PTHR31912">
    <property type="entry name" value="IP13529P"/>
    <property type="match status" value="1"/>
</dbReference>
<dbReference type="Gene3D" id="3.30.160.60">
    <property type="entry name" value="Classic Zinc Finger"/>
    <property type="match status" value="1"/>
</dbReference>
<comment type="caution">
    <text evidence="3">The sequence shown here is derived from an EMBL/GenBank/DDBJ whole genome shotgun (WGS) entry which is preliminary data.</text>
</comment>
<feature type="compositionally biased region" description="Polar residues" evidence="1">
    <location>
        <begin position="466"/>
        <end position="480"/>
    </location>
</feature>
<dbReference type="AlphaFoldDB" id="A0AAV0XU97"/>
<name>A0AAV0XU97_9HEMI</name>
<sequence>MELTCKHCLYCTSSGKELFNHVLLHHNVKRVPSVNCGFQDCPVTFSTLNRLETHISQVHNKESMNIDTDEDEDNNQSSKMFQCTHYNCNYCTENKSTLRSHVFRNHRKTNLEKVNSFNDQPSVPVSSTETMILDDDNVDISTIKEEELLTAFAHLYLVLYSKHNVPNSTLQFIIEKYRVLINESNQLVETKMISAFYDKGYNKTDIEPIVKMVMQQHPLIELHCSKGKMGSDFKRKKEYTRLFPYIKPIGYNLGLNGSNKPCQYHYIPIKSSLENLFKFDSVFEQYTNRQNYSPSLNLIEDIYDGSLFQNHPIFTKDPTAIQLILYQDEINLANPLGSAKGKFKLHNFYYTIANLHPWCRTSTDHMQMVLLCKEVDVRYFGLNKVLEPLISELKDLEQTGIYVRGQLIKVNLIVILGDNLGSHGIGGYTENFSTSKYFCRYCEESRDNWLLAYKDSQHVEHDDVDGNNSENSHNQPTPRTQAPGRTRESYDFCVTQLDINPNGFRGVVSNSRFNEINNFHVVNTMPPCLAHDLFEGIVQYDLYLALTYFEKVYKLKKEIINRKIDNFAFLVLEKLDKPSRVPIKGYNIGGHAVQNWVFLRFIPLIIGDKINRKDDVWKMITILIQVVGIICSPSICNELLFHLDSLIKKYLSIRVKCFEVTLRPKHHYLEHYPQLIQVFGPLMGVNTLSFEHKHVFCKNFVRTSRNFKNVTKSISTKHQYYQSALTKNEMFYNSPVIQSANTLEEFTYDNNIMKCLVSIFSVDELNSLHFGTEVIYRGTQYCKDQCIVIGSKTNLDICKLKLFCIKSKKVYAIGIQCDGILDDDFQIYVLSVSDNYIIIPLSNLKDYTSYSIYTHKDRPVIVLKHIINL</sequence>
<feature type="region of interest" description="Disordered" evidence="1">
    <location>
        <begin position="461"/>
        <end position="485"/>
    </location>
</feature>
<evidence type="ECO:0000313" key="3">
    <source>
        <dbReference type="EMBL" id="CAI6370992.1"/>
    </source>
</evidence>
<organism evidence="3 4">
    <name type="scientific">Macrosiphum euphorbiae</name>
    <name type="common">potato aphid</name>
    <dbReference type="NCBI Taxonomy" id="13131"/>
    <lineage>
        <taxon>Eukaryota</taxon>
        <taxon>Metazoa</taxon>
        <taxon>Ecdysozoa</taxon>
        <taxon>Arthropoda</taxon>
        <taxon>Hexapoda</taxon>
        <taxon>Insecta</taxon>
        <taxon>Pterygota</taxon>
        <taxon>Neoptera</taxon>
        <taxon>Paraneoptera</taxon>
        <taxon>Hemiptera</taxon>
        <taxon>Sternorrhyncha</taxon>
        <taxon>Aphidomorpha</taxon>
        <taxon>Aphidoidea</taxon>
        <taxon>Aphididae</taxon>
        <taxon>Macrosiphini</taxon>
        <taxon>Macrosiphum</taxon>
    </lineage>
</organism>
<gene>
    <name evidence="3" type="ORF">MEUPH1_LOCUS25052</name>
</gene>
<evidence type="ECO:0000259" key="2">
    <source>
        <dbReference type="PROSITE" id="PS00028"/>
    </source>
</evidence>
<proteinExistence type="predicted"/>
<evidence type="ECO:0000256" key="1">
    <source>
        <dbReference type="SAM" id="MobiDB-lite"/>
    </source>
</evidence>
<keyword evidence="4" id="KW-1185">Reference proteome</keyword>
<dbReference type="EMBL" id="CARXXK010000671">
    <property type="protein sequence ID" value="CAI6370992.1"/>
    <property type="molecule type" value="Genomic_DNA"/>
</dbReference>
<feature type="domain" description="C2H2-type" evidence="2">
    <location>
        <begin position="36"/>
        <end position="59"/>
    </location>
</feature>
<dbReference type="PANTHER" id="PTHR31912:SF35">
    <property type="entry name" value="C2H2-TYPE DOMAIN-CONTAINING PROTEIN"/>
    <property type="match status" value="1"/>
</dbReference>
<accession>A0AAV0XU97</accession>
<evidence type="ECO:0000313" key="4">
    <source>
        <dbReference type="Proteomes" id="UP001160148"/>
    </source>
</evidence>
<protein>
    <recommendedName>
        <fullName evidence="2">C2H2-type domain-containing protein</fullName>
    </recommendedName>
</protein>
<dbReference type="Proteomes" id="UP001160148">
    <property type="component" value="Unassembled WGS sequence"/>
</dbReference>
<dbReference type="SMART" id="SM00355">
    <property type="entry name" value="ZnF_C2H2"/>
    <property type="match status" value="3"/>
</dbReference>
<dbReference type="InterPro" id="IPR013087">
    <property type="entry name" value="Znf_C2H2_type"/>
</dbReference>